<keyword evidence="9" id="KW-1185">Reference proteome</keyword>
<name>A0A517NTW8_9BACT</name>
<sequence precursor="true">MPLRSVAFTATFLLGLLASNLVAADLPATAKREGVKPRNIVFILTDDHRYDAMGFMGHPFLETPHLDSLASNGVHLKNAFVTTSLCSPSRASILTGLYTHRHRVIDNNRLVPEGTIFFPQYLQQNGYTTAYFGKWHMGGHHDDPRPGFDHWMSFKGQGNYLSPGPKYTMNLNGKRIPQKGYITDELTDHAVEWMQDQKESDKPFFMYLSHKAVHSNFTPAERHLNRYEEKDLSFLPRGEHELAEADSPRWVRDQRNSWHGIDFSYHSDKGLDYLYRRYCESLLAVDDSVGRVLDQLKKMGLHDDTLVVYMGDNGFMWGEHGLIDKRVSYEESIRVPMMMQCPSLFQGGTVVEKVIGNIDIGPTILHAAGMTTPDYMDGKSFLELPNNPDMSWREYFLYVYYWEKNFPQSPTQFALRGDRFKYITYYGLWDVDELYDITTDPGETKNLINDPDYKSVAKDLENKLYAMLGEKGGMDIPMNQPKGNSQNKRWDDKKGDEGADFPKALVVDEPINRRAK</sequence>
<feature type="signal peptide" evidence="6">
    <location>
        <begin position="1"/>
        <end position="23"/>
    </location>
</feature>
<dbReference type="CDD" id="cd16031">
    <property type="entry name" value="G6S_like"/>
    <property type="match status" value="1"/>
</dbReference>
<dbReference type="InterPro" id="IPR017850">
    <property type="entry name" value="Alkaline_phosphatase_core_sf"/>
</dbReference>
<dbReference type="PANTHER" id="PTHR43108:SF8">
    <property type="entry name" value="SD21168P"/>
    <property type="match status" value="1"/>
</dbReference>
<keyword evidence="4" id="KW-0325">Glycoprotein</keyword>
<dbReference type="InterPro" id="IPR000917">
    <property type="entry name" value="Sulfatase_N"/>
</dbReference>
<dbReference type="PANTHER" id="PTHR43108">
    <property type="entry name" value="N-ACETYLGLUCOSAMINE-6-SULFATASE FAMILY MEMBER"/>
    <property type="match status" value="1"/>
</dbReference>
<dbReference type="EMBL" id="CP036526">
    <property type="protein sequence ID" value="QDT10564.1"/>
    <property type="molecule type" value="Genomic_DNA"/>
</dbReference>
<feature type="region of interest" description="Disordered" evidence="5">
    <location>
        <begin position="472"/>
        <end position="516"/>
    </location>
</feature>
<evidence type="ECO:0000256" key="6">
    <source>
        <dbReference type="SAM" id="SignalP"/>
    </source>
</evidence>
<dbReference type="OrthoDB" id="237120at2"/>
<organism evidence="8 9">
    <name type="scientific">Stieleria marina</name>
    <dbReference type="NCBI Taxonomy" id="1930275"/>
    <lineage>
        <taxon>Bacteria</taxon>
        <taxon>Pseudomonadati</taxon>
        <taxon>Planctomycetota</taxon>
        <taxon>Planctomycetia</taxon>
        <taxon>Pirellulales</taxon>
        <taxon>Pirellulaceae</taxon>
        <taxon>Stieleria</taxon>
    </lineage>
</organism>
<dbReference type="Gene3D" id="3.40.720.10">
    <property type="entry name" value="Alkaline Phosphatase, subunit A"/>
    <property type="match status" value="1"/>
</dbReference>
<protein>
    <submittedName>
        <fullName evidence="8">Arylsulfatase</fullName>
        <ecNumber evidence="8">3.1.6.1</ecNumber>
    </submittedName>
</protein>
<evidence type="ECO:0000313" key="8">
    <source>
        <dbReference type="EMBL" id="QDT10564.1"/>
    </source>
</evidence>
<feature type="compositionally biased region" description="Basic and acidic residues" evidence="5">
    <location>
        <begin position="488"/>
        <end position="497"/>
    </location>
</feature>
<dbReference type="PROSITE" id="PS00523">
    <property type="entry name" value="SULFATASE_1"/>
    <property type="match status" value="1"/>
</dbReference>
<evidence type="ECO:0000256" key="5">
    <source>
        <dbReference type="SAM" id="MobiDB-lite"/>
    </source>
</evidence>
<keyword evidence="3 8" id="KW-0378">Hydrolase</keyword>
<feature type="chain" id="PRO_5021782652" evidence="6">
    <location>
        <begin position="24"/>
        <end position="516"/>
    </location>
</feature>
<dbReference type="RefSeq" id="WP_145418218.1">
    <property type="nucleotide sequence ID" value="NZ_CP036526.1"/>
</dbReference>
<proteinExistence type="inferred from homology"/>
<dbReference type="InterPro" id="IPR024607">
    <property type="entry name" value="Sulfatase_CS"/>
</dbReference>
<dbReference type="AlphaFoldDB" id="A0A517NTW8"/>
<dbReference type="SUPFAM" id="SSF53649">
    <property type="entry name" value="Alkaline phosphatase-like"/>
    <property type="match status" value="1"/>
</dbReference>
<gene>
    <name evidence="8" type="ORF">K239x_25210</name>
</gene>
<dbReference type="EC" id="3.1.6.1" evidence="8"/>
<comment type="similarity">
    <text evidence="1">Belongs to the sulfatase family.</text>
</comment>
<evidence type="ECO:0000313" key="9">
    <source>
        <dbReference type="Proteomes" id="UP000319817"/>
    </source>
</evidence>
<dbReference type="GO" id="GO:0004065">
    <property type="term" value="F:arylsulfatase activity"/>
    <property type="evidence" value="ECO:0007669"/>
    <property type="project" value="UniProtKB-EC"/>
</dbReference>
<evidence type="ECO:0000256" key="3">
    <source>
        <dbReference type="ARBA" id="ARBA00022801"/>
    </source>
</evidence>
<accession>A0A517NTW8</accession>
<evidence type="ECO:0000259" key="7">
    <source>
        <dbReference type="Pfam" id="PF00884"/>
    </source>
</evidence>
<dbReference type="Pfam" id="PF00884">
    <property type="entry name" value="Sulfatase"/>
    <property type="match status" value="1"/>
</dbReference>
<keyword evidence="2 6" id="KW-0732">Signal</keyword>
<feature type="domain" description="Sulfatase N-terminal" evidence="7">
    <location>
        <begin position="38"/>
        <end position="370"/>
    </location>
</feature>
<evidence type="ECO:0000256" key="1">
    <source>
        <dbReference type="ARBA" id="ARBA00008779"/>
    </source>
</evidence>
<reference evidence="8 9" key="1">
    <citation type="submission" date="2019-02" db="EMBL/GenBank/DDBJ databases">
        <title>Deep-cultivation of Planctomycetes and their phenomic and genomic characterization uncovers novel biology.</title>
        <authorList>
            <person name="Wiegand S."/>
            <person name="Jogler M."/>
            <person name="Boedeker C."/>
            <person name="Pinto D."/>
            <person name="Vollmers J."/>
            <person name="Rivas-Marin E."/>
            <person name="Kohn T."/>
            <person name="Peeters S.H."/>
            <person name="Heuer A."/>
            <person name="Rast P."/>
            <person name="Oberbeckmann S."/>
            <person name="Bunk B."/>
            <person name="Jeske O."/>
            <person name="Meyerdierks A."/>
            <person name="Storesund J.E."/>
            <person name="Kallscheuer N."/>
            <person name="Luecker S."/>
            <person name="Lage O.M."/>
            <person name="Pohl T."/>
            <person name="Merkel B.J."/>
            <person name="Hornburger P."/>
            <person name="Mueller R.-W."/>
            <person name="Bruemmer F."/>
            <person name="Labrenz M."/>
            <person name="Spormann A.M."/>
            <person name="Op den Camp H."/>
            <person name="Overmann J."/>
            <person name="Amann R."/>
            <person name="Jetten M.S.M."/>
            <person name="Mascher T."/>
            <person name="Medema M.H."/>
            <person name="Devos D.P."/>
            <person name="Kaster A.-K."/>
            <person name="Ovreas L."/>
            <person name="Rohde M."/>
            <person name="Galperin M.Y."/>
            <person name="Jogler C."/>
        </authorList>
    </citation>
    <scope>NUCLEOTIDE SEQUENCE [LARGE SCALE GENOMIC DNA]</scope>
    <source>
        <strain evidence="8 9">K23_9</strain>
    </source>
</reference>
<dbReference type="Proteomes" id="UP000319817">
    <property type="component" value="Chromosome"/>
</dbReference>
<evidence type="ECO:0000256" key="4">
    <source>
        <dbReference type="ARBA" id="ARBA00023180"/>
    </source>
</evidence>
<evidence type="ECO:0000256" key="2">
    <source>
        <dbReference type="ARBA" id="ARBA00022729"/>
    </source>
</evidence>